<dbReference type="PANTHER" id="PTHR46382">
    <property type="entry name" value="PHOSPHATIDATE CYTIDYLYLTRANSFERASE"/>
    <property type="match status" value="1"/>
</dbReference>
<keyword evidence="12 18" id="KW-0548">Nucleotidyltransferase</keyword>
<dbReference type="Proteomes" id="UP001163726">
    <property type="component" value="Plasmid pCadTS8_2"/>
</dbReference>
<evidence type="ECO:0000256" key="17">
    <source>
        <dbReference type="ARBA" id="ARBA00023264"/>
    </source>
</evidence>
<feature type="transmembrane region" description="Helical" evidence="19">
    <location>
        <begin position="208"/>
        <end position="228"/>
    </location>
</feature>
<evidence type="ECO:0000256" key="4">
    <source>
        <dbReference type="ARBA" id="ARBA00005189"/>
    </source>
</evidence>
<organism evidence="20 21">
    <name type="scientific">Catenovulum adriaticum</name>
    <dbReference type="NCBI Taxonomy" id="2984846"/>
    <lineage>
        <taxon>Bacteria</taxon>
        <taxon>Pseudomonadati</taxon>
        <taxon>Pseudomonadota</taxon>
        <taxon>Gammaproteobacteria</taxon>
        <taxon>Alteromonadales</taxon>
        <taxon>Alteromonadaceae</taxon>
        <taxon>Catenovulum</taxon>
    </lineage>
</organism>
<evidence type="ECO:0000256" key="12">
    <source>
        <dbReference type="ARBA" id="ARBA00022695"/>
    </source>
</evidence>
<keyword evidence="14" id="KW-0443">Lipid metabolism</keyword>
<evidence type="ECO:0000256" key="3">
    <source>
        <dbReference type="ARBA" id="ARBA00005119"/>
    </source>
</evidence>
<comment type="subcellular location">
    <subcellularLocation>
        <location evidence="2">Cell membrane</location>
        <topology evidence="2">Multi-pass membrane protein</topology>
    </subcellularLocation>
</comment>
<name>A0ABY7AS40_9ALTE</name>
<evidence type="ECO:0000256" key="1">
    <source>
        <dbReference type="ARBA" id="ARBA00001698"/>
    </source>
</evidence>
<feature type="transmembrane region" description="Helical" evidence="19">
    <location>
        <begin position="103"/>
        <end position="122"/>
    </location>
</feature>
<keyword evidence="17" id="KW-1208">Phospholipid metabolism</keyword>
<keyword evidence="20" id="KW-0614">Plasmid</keyword>
<keyword evidence="15 19" id="KW-0472">Membrane</keyword>
<dbReference type="GO" id="GO:0004605">
    <property type="term" value="F:phosphatidate cytidylyltransferase activity"/>
    <property type="evidence" value="ECO:0007669"/>
    <property type="project" value="UniProtKB-EC"/>
</dbReference>
<evidence type="ECO:0000256" key="9">
    <source>
        <dbReference type="ARBA" id="ARBA00022516"/>
    </source>
</evidence>
<evidence type="ECO:0000256" key="8">
    <source>
        <dbReference type="ARBA" id="ARBA00022475"/>
    </source>
</evidence>
<feature type="transmembrane region" description="Helical" evidence="19">
    <location>
        <begin position="134"/>
        <end position="154"/>
    </location>
</feature>
<geneLocation type="plasmid" evidence="20 21">
    <name>pCadTS8_2</name>
</geneLocation>
<keyword evidence="10 18" id="KW-0808">Transferase</keyword>
<dbReference type="PROSITE" id="PS01315">
    <property type="entry name" value="CDS"/>
    <property type="match status" value="1"/>
</dbReference>
<evidence type="ECO:0000256" key="6">
    <source>
        <dbReference type="ARBA" id="ARBA00012487"/>
    </source>
</evidence>
<dbReference type="EC" id="2.7.7.41" evidence="6 18"/>
<evidence type="ECO:0000313" key="20">
    <source>
        <dbReference type="EMBL" id="WAJ72350.1"/>
    </source>
</evidence>
<keyword evidence="11 18" id="KW-0812">Transmembrane</keyword>
<comment type="pathway">
    <text evidence="4">Lipid metabolism.</text>
</comment>
<dbReference type="PANTHER" id="PTHR46382:SF1">
    <property type="entry name" value="PHOSPHATIDATE CYTIDYLYLTRANSFERASE"/>
    <property type="match status" value="1"/>
</dbReference>
<feature type="transmembrane region" description="Helical" evidence="19">
    <location>
        <begin position="69"/>
        <end position="91"/>
    </location>
</feature>
<evidence type="ECO:0000256" key="5">
    <source>
        <dbReference type="ARBA" id="ARBA00010185"/>
    </source>
</evidence>
<reference evidence="20" key="1">
    <citation type="submission" date="2022-10" db="EMBL/GenBank/DDBJ databases">
        <title>Catenovulum adriacola sp. nov. isolated in the Harbour of Susak.</title>
        <authorList>
            <person name="Schoch T."/>
            <person name="Reich S.J."/>
            <person name="Stoeferle S."/>
            <person name="Flaiz M."/>
            <person name="Kazda M."/>
            <person name="Riedel C.U."/>
            <person name="Duerre P."/>
        </authorList>
    </citation>
    <scope>NUCLEOTIDE SEQUENCE</scope>
    <source>
        <strain evidence="20">TS8</strain>
        <plasmid evidence="20">pCadTS8_2</plasmid>
    </source>
</reference>
<keyword evidence="13 19" id="KW-1133">Transmembrane helix</keyword>
<dbReference type="EMBL" id="CP109967">
    <property type="protein sequence ID" value="WAJ72350.1"/>
    <property type="molecule type" value="Genomic_DNA"/>
</dbReference>
<evidence type="ECO:0000256" key="14">
    <source>
        <dbReference type="ARBA" id="ARBA00023098"/>
    </source>
</evidence>
<keyword evidence="9" id="KW-0444">Lipid biosynthesis</keyword>
<evidence type="ECO:0000256" key="18">
    <source>
        <dbReference type="RuleBase" id="RU003938"/>
    </source>
</evidence>
<sequence>MKTLKNNKISKTSTLRKRILTALILLPLALVAIFELPLIPFAIFTAIIMSIGAWEWGPFIGFCNKRRRVLLMAALIGSMFGFAHLSGLIANGQVNLYQEQVKTALWLSLAWWGLALILVITYPKSSRYWRGLRWMKGLFGLFTLLPAWLAINIIRANQYEIDAERGAWLLLYVFALVWAADIGAYFAGKAYGKNKLMPNVSPGKTIEGFLGGLIASTTLIFLALQTSLFVGHNGLQVVLVSLAVVFSSVLGDLLESMLKRQAGVKDSGTILPGHGGVLDRIDSLTAALPVFACLYFYLI</sequence>
<comment type="similarity">
    <text evidence="5 18">Belongs to the CDS family.</text>
</comment>
<feature type="transmembrane region" description="Helical" evidence="19">
    <location>
        <begin position="166"/>
        <end position="187"/>
    </location>
</feature>
<evidence type="ECO:0000256" key="19">
    <source>
        <dbReference type="SAM" id="Phobius"/>
    </source>
</evidence>
<evidence type="ECO:0000256" key="15">
    <source>
        <dbReference type="ARBA" id="ARBA00023136"/>
    </source>
</evidence>
<accession>A0ABY7AS40</accession>
<keyword evidence="8" id="KW-1003">Cell membrane</keyword>
<feature type="transmembrane region" description="Helical" evidence="19">
    <location>
        <begin position="234"/>
        <end position="254"/>
    </location>
</feature>
<dbReference type="Pfam" id="PF01148">
    <property type="entry name" value="CTP_transf_1"/>
    <property type="match status" value="1"/>
</dbReference>
<comment type="pathway">
    <text evidence="3 18">Phospholipid metabolism; CDP-diacylglycerol biosynthesis; CDP-diacylglycerol from sn-glycerol 3-phosphate: step 3/3.</text>
</comment>
<evidence type="ECO:0000256" key="2">
    <source>
        <dbReference type="ARBA" id="ARBA00004651"/>
    </source>
</evidence>
<feature type="transmembrane region" description="Helical" evidence="19">
    <location>
        <begin position="41"/>
        <end position="62"/>
    </location>
</feature>
<dbReference type="RefSeq" id="WP_268077099.1">
    <property type="nucleotide sequence ID" value="NZ_CP109967.1"/>
</dbReference>
<dbReference type="InterPro" id="IPR000374">
    <property type="entry name" value="PC_trans"/>
</dbReference>
<comment type="catalytic activity">
    <reaction evidence="1 18">
        <text>a 1,2-diacyl-sn-glycero-3-phosphate + CTP + H(+) = a CDP-1,2-diacyl-sn-glycerol + diphosphate</text>
        <dbReference type="Rhea" id="RHEA:16229"/>
        <dbReference type="ChEBI" id="CHEBI:15378"/>
        <dbReference type="ChEBI" id="CHEBI:33019"/>
        <dbReference type="ChEBI" id="CHEBI:37563"/>
        <dbReference type="ChEBI" id="CHEBI:58332"/>
        <dbReference type="ChEBI" id="CHEBI:58608"/>
        <dbReference type="EC" id="2.7.7.41"/>
    </reaction>
</comment>
<evidence type="ECO:0000256" key="10">
    <source>
        <dbReference type="ARBA" id="ARBA00022679"/>
    </source>
</evidence>
<keyword evidence="16" id="KW-0594">Phospholipid biosynthesis</keyword>
<evidence type="ECO:0000256" key="7">
    <source>
        <dbReference type="ARBA" id="ARBA00019373"/>
    </source>
</evidence>
<keyword evidence="21" id="KW-1185">Reference proteome</keyword>
<evidence type="ECO:0000256" key="16">
    <source>
        <dbReference type="ARBA" id="ARBA00023209"/>
    </source>
</evidence>
<evidence type="ECO:0000313" key="21">
    <source>
        <dbReference type="Proteomes" id="UP001163726"/>
    </source>
</evidence>
<proteinExistence type="inferred from homology"/>
<evidence type="ECO:0000256" key="11">
    <source>
        <dbReference type="ARBA" id="ARBA00022692"/>
    </source>
</evidence>
<evidence type="ECO:0000256" key="13">
    <source>
        <dbReference type="ARBA" id="ARBA00022989"/>
    </source>
</evidence>
<protein>
    <recommendedName>
        <fullName evidence="7 18">Phosphatidate cytidylyltransferase</fullName>
        <ecNumber evidence="6 18">2.7.7.41</ecNumber>
    </recommendedName>
</protein>
<gene>
    <name evidence="20" type="ORF">OLW01_16560</name>
</gene>